<dbReference type="Pfam" id="PF09550">
    <property type="entry name" value="Phage_TAC_6"/>
    <property type="match status" value="1"/>
</dbReference>
<evidence type="ECO:0000313" key="2">
    <source>
        <dbReference type="Proteomes" id="UP000092932"/>
    </source>
</evidence>
<reference evidence="1 2" key="1">
    <citation type="submission" date="2016-07" db="EMBL/GenBank/DDBJ databases">
        <title>Complete genome sequence of Altererythrobacter dongtanensis KCTC 22672, a type strain with esterase isolated from tidal flat.</title>
        <authorList>
            <person name="Cheng H."/>
            <person name="Wu Y.-H."/>
            <person name="Zhou P."/>
            <person name="Huo Y.-Y."/>
            <person name="Wang C.-S."/>
            <person name="Xu X.-W."/>
        </authorList>
    </citation>
    <scope>NUCLEOTIDE SEQUENCE [LARGE SCALE GENOMIC DNA]</scope>
    <source>
        <strain evidence="1 2">KCTC 22672</strain>
    </source>
</reference>
<dbReference type="AlphaFoldDB" id="A0A1B2A9S5"/>
<dbReference type="KEGG" id="ado:A6F68_00270"/>
<gene>
    <name evidence="1" type="ORF">A6F68_00270</name>
</gene>
<dbReference type="RefSeq" id="WP_067675278.1">
    <property type="nucleotide sequence ID" value="NZ_CP016591.1"/>
</dbReference>
<evidence type="ECO:0000313" key="1">
    <source>
        <dbReference type="EMBL" id="ANY18805.1"/>
    </source>
</evidence>
<organism evidence="1 2">
    <name type="scientific">Tsuneonella dongtanensis</name>
    <dbReference type="NCBI Taxonomy" id="692370"/>
    <lineage>
        <taxon>Bacteria</taxon>
        <taxon>Pseudomonadati</taxon>
        <taxon>Pseudomonadota</taxon>
        <taxon>Alphaproteobacteria</taxon>
        <taxon>Sphingomonadales</taxon>
        <taxon>Erythrobacteraceae</taxon>
        <taxon>Tsuneonella</taxon>
    </lineage>
</organism>
<proteinExistence type="predicted"/>
<accession>A0A1B2A9S5</accession>
<evidence type="ECO:0008006" key="3">
    <source>
        <dbReference type="Google" id="ProtNLM"/>
    </source>
</evidence>
<dbReference type="InterPro" id="IPR019056">
    <property type="entry name" value="Phage_TAC_6"/>
</dbReference>
<sequence length="70" mass="7462">MTESFGESALALCALAARALGWRPHEFWSATPAELVACLADPAAPLAPLDRSDLQRLMEIDSMGGPDGHR</sequence>
<protein>
    <recommendedName>
        <fullName evidence="3">Phage tail assembly chaperone</fullName>
    </recommendedName>
</protein>
<dbReference type="Proteomes" id="UP000092932">
    <property type="component" value="Chromosome"/>
</dbReference>
<name>A0A1B2A9S5_9SPHN</name>
<keyword evidence="2" id="KW-1185">Reference proteome</keyword>
<dbReference type="EMBL" id="CP016591">
    <property type="protein sequence ID" value="ANY18805.1"/>
    <property type="molecule type" value="Genomic_DNA"/>
</dbReference>
<dbReference type="STRING" id="692370.A6F68_00270"/>